<comment type="similarity">
    <text evidence="2 8 9">Belongs to the glutamyl-tRNA reductase family.</text>
</comment>
<dbReference type="SUPFAM" id="SSF51735">
    <property type="entry name" value="NAD(P)-binding Rossmann-fold domains"/>
    <property type="match status" value="1"/>
</dbReference>
<dbReference type="EC" id="1.2.1.70" evidence="3 8"/>
<dbReference type="PANTHER" id="PTHR43013">
    <property type="entry name" value="GLUTAMYL-TRNA REDUCTASE"/>
    <property type="match status" value="1"/>
</dbReference>
<evidence type="ECO:0000256" key="4">
    <source>
        <dbReference type="ARBA" id="ARBA00022857"/>
    </source>
</evidence>
<comment type="caution">
    <text evidence="13">The sequence shown here is derived from an EMBL/GenBank/DDBJ whole genome shotgun (WGS) entry which is preliminary data.</text>
</comment>
<dbReference type="CDD" id="cd05213">
    <property type="entry name" value="NAD_bind_Glutamyl_tRNA_reduct"/>
    <property type="match status" value="1"/>
</dbReference>
<keyword evidence="14" id="KW-1185">Reference proteome</keyword>
<dbReference type="Gene3D" id="3.30.460.30">
    <property type="entry name" value="Glutamyl-tRNA reductase, N-terminal domain"/>
    <property type="match status" value="1"/>
</dbReference>
<evidence type="ECO:0000256" key="7">
    <source>
        <dbReference type="ARBA" id="ARBA00047464"/>
    </source>
</evidence>
<dbReference type="RefSeq" id="WP_200522523.1">
    <property type="nucleotide sequence ID" value="NZ_JAEHNZ010000002.1"/>
</dbReference>
<feature type="site" description="Important for activity" evidence="8">
    <location>
        <position position="93"/>
    </location>
</feature>
<evidence type="ECO:0000256" key="1">
    <source>
        <dbReference type="ARBA" id="ARBA00005059"/>
    </source>
</evidence>
<feature type="binding site" evidence="8">
    <location>
        <begin position="183"/>
        <end position="188"/>
    </location>
    <ligand>
        <name>NADP(+)</name>
        <dbReference type="ChEBI" id="CHEBI:58349"/>
    </ligand>
</feature>
<comment type="subunit">
    <text evidence="8">Homodimer.</text>
</comment>
<comment type="catalytic activity">
    <reaction evidence="7 8 9">
        <text>(S)-4-amino-5-oxopentanoate + tRNA(Glu) + NADP(+) = L-glutamyl-tRNA(Glu) + NADPH + H(+)</text>
        <dbReference type="Rhea" id="RHEA:12344"/>
        <dbReference type="Rhea" id="RHEA-COMP:9663"/>
        <dbReference type="Rhea" id="RHEA-COMP:9680"/>
        <dbReference type="ChEBI" id="CHEBI:15378"/>
        <dbReference type="ChEBI" id="CHEBI:57501"/>
        <dbReference type="ChEBI" id="CHEBI:57783"/>
        <dbReference type="ChEBI" id="CHEBI:58349"/>
        <dbReference type="ChEBI" id="CHEBI:78442"/>
        <dbReference type="ChEBI" id="CHEBI:78520"/>
        <dbReference type="EC" id="1.2.1.70"/>
    </reaction>
</comment>
<dbReference type="PANTHER" id="PTHR43013:SF1">
    <property type="entry name" value="GLUTAMYL-TRNA REDUCTASE"/>
    <property type="match status" value="1"/>
</dbReference>
<dbReference type="Pfam" id="PF00745">
    <property type="entry name" value="GlutR_dimer"/>
    <property type="match status" value="1"/>
</dbReference>
<dbReference type="InterPro" id="IPR036291">
    <property type="entry name" value="NAD(P)-bd_dom_sf"/>
</dbReference>
<feature type="active site" description="Nucleophile" evidence="8">
    <location>
        <position position="49"/>
    </location>
</feature>
<protein>
    <recommendedName>
        <fullName evidence="3 8">Glutamyl-tRNA reductase</fullName>
        <shortName evidence="8">GluTR</shortName>
        <ecNumber evidence="3 8">1.2.1.70</ecNumber>
    </recommendedName>
</protein>
<comment type="miscellaneous">
    <text evidence="8">During catalysis, the active site Cys acts as a nucleophile attacking the alpha-carbonyl group of tRNA-bound glutamate with the formation of a thioester intermediate between enzyme and glutamate, and the concomitant release of tRNA(Glu). The thioester intermediate is finally reduced by direct hydride transfer from NADPH, to form the product GSA.</text>
</comment>
<evidence type="ECO:0000256" key="3">
    <source>
        <dbReference type="ARBA" id="ARBA00012970"/>
    </source>
</evidence>
<dbReference type="PROSITE" id="PS00747">
    <property type="entry name" value="GLUTR"/>
    <property type="match status" value="1"/>
</dbReference>
<dbReference type="SUPFAM" id="SSF69742">
    <property type="entry name" value="Glutamyl tRNA-reductase catalytic, N-terminal domain"/>
    <property type="match status" value="1"/>
</dbReference>
<dbReference type="Pfam" id="PF01488">
    <property type="entry name" value="Shikimate_DH"/>
    <property type="match status" value="1"/>
</dbReference>
<feature type="binding site" evidence="8">
    <location>
        <begin position="108"/>
        <end position="110"/>
    </location>
    <ligand>
        <name>substrate</name>
    </ligand>
</feature>
<feature type="domain" description="Glutamyl-tRNA reductase N-terminal" evidence="12">
    <location>
        <begin position="6"/>
        <end position="148"/>
    </location>
</feature>
<evidence type="ECO:0000259" key="12">
    <source>
        <dbReference type="Pfam" id="PF05201"/>
    </source>
</evidence>
<dbReference type="InterPro" id="IPR036453">
    <property type="entry name" value="GluRdtase_dimer_dom_sf"/>
</dbReference>
<evidence type="ECO:0000313" key="14">
    <source>
        <dbReference type="Proteomes" id="UP000614058"/>
    </source>
</evidence>
<dbReference type="Gene3D" id="3.40.50.720">
    <property type="entry name" value="NAD(P)-binding Rossmann-like Domain"/>
    <property type="match status" value="1"/>
</dbReference>
<comment type="function">
    <text evidence="8">Catalyzes the NADPH-dependent reduction of glutamyl-tRNA(Glu) to glutamate 1-semialdehyde (GSA).</text>
</comment>
<evidence type="ECO:0000256" key="6">
    <source>
        <dbReference type="ARBA" id="ARBA00023244"/>
    </source>
</evidence>
<feature type="domain" description="Quinate/shikimate 5-dehydrogenase/glutamyl-tRNA reductase" evidence="11">
    <location>
        <begin position="166"/>
        <end position="311"/>
    </location>
</feature>
<evidence type="ECO:0000259" key="11">
    <source>
        <dbReference type="Pfam" id="PF01488"/>
    </source>
</evidence>
<feature type="binding site" evidence="8">
    <location>
        <position position="103"/>
    </location>
    <ligand>
        <name>substrate</name>
    </ligand>
</feature>
<keyword evidence="5 8" id="KW-0560">Oxidoreductase</keyword>
<dbReference type="EMBL" id="JAEHNZ010000002">
    <property type="protein sequence ID" value="MBK0396442.1"/>
    <property type="molecule type" value="Genomic_DNA"/>
</dbReference>
<organism evidence="13 14">
    <name type="scientific">Kingella bonacorsii</name>
    <dbReference type="NCBI Taxonomy" id="2796361"/>
    <lineage>
        <taxon>Bacteria</taxon>
        <taxon>Pseudomonadati</taxon>
        <taxon>Pseudomonadota</taxon>
        <taxon>Betaproteobacteria</taxon>
        <taxon>Neisseriales</taxon>
        <taxon>Neisseriaceae</taxon>
        <taxon>Kingella</taxon>
    </lineage>
</organism>
<name>A0ABS1BT70_9NEIS</name>
<comment type="domain">
    <text evidence="8">Possesses an unusual extended V-shaped dimeric structure with each monomer consisting of three distinct domains arranged along a curved 'spinal' alpha-helix. The N-terminal catalytic domain specifically recognizes the glutamate moiety of the substrate. The second domain is the NADPH-binding domain, and the third C-terminal domain is responsible for dimerization.</text>
</comment>
<evidence type="ECO:0000313" key="13">
    <source>
        <dbReference type="EMBL" id="MBK0396442.1"/>
    </source>
</evidence>
<dbReference type="Pfam" id="PF05201">
    <property type="entry name" value="GlutR_N"/>
    <property type="match status" value="1"/>
</dbReference>
<dbReference type="InterPro" id="IPR015895">
    <property type="entry name" value="4pyrrol_synth_GluRdtase_N"/>
</dbReference>
<gene>
    <name evidence="8" type="primary">hemA</name>
    <name evidence="13" type="ORF">JDW22_07595</name>
</gene>
<dbReference type="InterPro" id="IPR018214">
    <property type="entry name" value="GluRdtase_CS"/>
</dbReference>
<evidence type="ECO:0000256" key="2">
    <source>
        <dbReference type="ARBA" id="ARBA00005916"/>
    </source>
</evidence>
<evidence type="ECO:0000256" key="5">
    <source>
        <dbReference type="ARBA" id="ARBA00023002"/>
    </source>
</evidence>
<evidence type="ECO:0000256" key="9">
    <source>
        <dbReference type="RuleBase" id="RU000584"/>
    </source>
</evidence>
<dbReference type="InterPro" id="IPR006151">
    <property type="entry name" value="Shikm_DH/Glu-tRNA_Rdtase"/>
</dbReference>
<feature type="binding site" evidence="8">
    <location>
        <begin position="48"/>
        <end position="51"/>
    </location>
    <ligand>
        <name>substrate</name>
    </ligand>
</feature>
<feature type="binding site" evidence="8">
    <location>
        <position position="114"/>
    </location>
    <ligand>
        <name>substrate</name>
    </ligand>
</feature>
<dbReference type="Proteomes" id="UP000614058">
    <property type="component" value="Unassembled WGS sequence"/>
</dbReference>
<keyword evidence="4 8" id="KW-0521">NADP</keyword>
<accession>A0ABS1BT70</accession>
<reference evidence="13 14" key="1">
    <citation type="journal article" date="2021" name="Pathogens">
        <title>Isolation and Characterization of Kingella bonacorsii sp. nov., A Novel Kingella Species Detected in a Stable Periodontitis Subject.</title>
        <authorList>
            <person name="Antezack A."/>
            <person name="Boxberger M."/>
            <person name="Rolland C."/>
            <person name="Monnet-Corti V."/>
            <person name="La Scola B."/>
        </authorList>
    </citation>
    <scope>NUCLEOTIDE SEQUENCE [LARGE SCALE GENOMIC DNA]</scope>
    <source>
        <strain evidence="13 14">Marseille-Q4569</strain>
    </source>
</reference>
<sequence>MKLTVIGLNHQTAPLAIREQLAFSAAALADAVRDLSVNAAAEAVILSTCNRTELYCVGDADMIISWLAHYQGVNAADIRPYLYTLGCSETIRHAFRVACGLDSMVLGEAQILGQMKEAVRIAREQGSISTWLNALFQRTFQAAKEVRSLSGVGDNVVSMASAAVRMAEQSVGDISRLNVLFVGAGEMNESVATYFAAKQPRSLMITNRTLTRAANLCSKLGNGAQACKLEALPEILHRYDIIISCTGSELPVITREMMARAAAQRTSSLKTVGFDKTDRQFMLDLAVPRDIEASIAELPHIALFTVDDMAERVVHGKEARAAAAAQAEAMVQAKVNEFVAWQQSRQRVPLICALRDEGERARQQVLNHAMRQLAKGTPPEEVLERLSVQLTNKLLHSPTRALNKADSHDIHVVKALAQVYHLPH</sequence>
<evidence type="ECO:0000256" key="8">
    <source>
        <dbReference type="HAMAP-Rule" id="MF_00087"/>
    </source>
</evidence>
<dbReference type="HAMAP" id="MF_00087">
    <property type="entry name" value="Glu_tRNA_reductase"/>
    <property type="match status" value="1"/>
</dbReference>
<keyword evidence="6 8" id="KW-0627">Porphyrin biosynthesis</keyword>
<dbReference type="SUPFAM" id="SSF69075">
    <property type="entry name" value="Glutamyl tRNA-reductase dimerization domain"/>
    <property type="match status" value="1"/>
</dbReference>
<feature type="domain" description="Tetrapyrrole biosynthesis glutamyl-tRNA reductase dimerisation" evidence="10">
    <location>
        <begin position="326"/>
        <end position="422"/>
    </location>
</feature>
<dbReference type="NCBIfam" id="TIGR01035">
    <property type="entry name" value="hemA"/>
    <property type="match status" value="1"/>
</dbReference>
<evidence type="ECO:0000259" key="10">
    <source>
        <dbReference type="Pfam" id="PF00745"/>
    </source>
</evidence>
<dbReference type="PIRSF" id="PIRSF000445">
    <property type="entry name" value="4pyrrol_synth_GluRdtase"/>
    <property type="match status" value="1"/>
</dbReference>
<dbReference type="InterPro" id="IPR000343">
    <property type="entry name" value="4pyrrol_synth_GluRdtase"/>
</dbReference>
<proteinExistence type="inferred from homology"/>
<dbReference type="InterPro" id="IPR015896">
    <property type="entry name" value="4pyrrol_synth_GluRdtase_dimer"/>
</dbReference>
<comment type="pathway">
    <text evidence="1 8 9">Porphyrin-containing compound metabolism; protoporphyrin-IX biosynthesis; 5-aminolevulinate from L-glutamyl-tRNA(Glu): step 1/2.</text>
</comment>
<dbReference type="GO" id="GO:0008883">
    <property type="term" value="F:glutamyl-tRNA reductase activity"/>
    <property type="evidence" value="ECO:0007669"/>
    <property type="project" value="UniProtKB-EC"/>
</dbReference>
<dbReference type="InterPro" id="IPR036343">
    <property type="entry name" value="GluRdtase_N_sf"/>
</dbReference>